<dbReference type="SUPFAM" id="SSF88946">
    <property type="entry name" value="Sigma2 domain of RNA polymerase sigma factors"/>
    <property type="match status" value="1"/>
</dbReference>
<dbReference type="InterPro" id="IPR013325">
    <property type="entry name" value="RNA_pol_sigma_r2"/>
</dbReference>
<dbReference type="InterPro" id="IPR013249">
    <property type="entry name" value="RNA_pol_sigma70_r4_t2"/>
</dbReference>
<dbReference type="Gene3D" id="1.10.10.10">
    <property type="entry name" value="Winged helix-like DNA-binding domain superfamily/Winged helix DNA-binding domain"/>
    <property type="match status" value="1"/>
</dbReference>
<dbReference type="Pfam" id="PF08281">
    <property type="entry name" value="Sigma70_r4_2"/>
    <property type="match status" value="1"/>
</dbReference>
<dbReference type="InterPro" id="IPR013324">
    <property type="entry name" value="RNA_pol_sigma_r3/r4-like"/>
</dbReference>
<keyword evidence="9" id="KW-1185">Reference proteome</keyword>
<proteinExistence type="inferred from homology"/>
<comment type="caution">
    <text evidence="8">The sequence shown here is derived from an EMBL/GenBank/DDBJ whole genome shotgun (WGS) entry which is preliminary data.</text>
</comment>
<dbReference type="AlphaFoldDB" id="A0A3D9HU46"/>
<dbReference type="SUPFAM" id="SSF88659">
    <property type="entry name" value="Sigma3 and sigma4 domains of RNA polymerase sigma factors"/>
    <property type="match status" value="1"/>
</dbReference>
<dbReference type="Gene3D" id="1.10.1740.10">
    <property type="match status" value="1"/>
</dbReference>
<keyword evidence="4" id="KW-0238">DNA-binding</keyword>
<reference evidence="8 9" key="1">
    <citation type="submission" date="2018-07" db="EMBL/GenBank/DDBJ databases">
        <title>Genomic Encyclopedia of Type Strains, Phase III (KMG-III): the genomes of soil and plant-associated and newly described type strains.</title>
        <authorList>
            <person name="Whitman W."/>
        </authorList>
    </citation>
    <scope>NUCLEOTIDE SEQUENCE [LARGE SCALE GENOMIC DNA]</scope>
    <source>
        <strain evidence="8 9">CECT 7287</strain>
    </source>
</reference>
<dbReference type="CDD" id="cd06171">
    <property type="entry name" value="Sigma70_r4"/>
    <property type="match status" value="1"/>
</dbReference>
<keyword evidence="5" id="KW-0804">Transcription</keyword>
<evidence type="ECO:0000256" key="4">
    <source>
        <dbReference type="ARBA" id="ARBA00023125"/>
    </source>
</evidence>
<evidence type="ECO:0000256" key="1">
    <source>
        <dbReference type="ARBA" id="ARBA00010641"/>
    </source>
</evidence>
<dbReference type="RefSeq" id="WP_116065622.1">
    <property type="nucleotide sequence ID" value="NZ_QRDZ01000052.1"/>
</dbReference>
<accession>A0A3D9HU46</accession>
<organism evidence="8 9">
    <name type="scientific">Cohnella phaseoli</name>
    <dbReference type="NCBI Taxonomy" id="456490"/>
    <lineage>
        <taxon>Bacteria</taxon>
        <taxon>Bacillati</taxon>
        <taxon>Bacillota</taxon>
        <taxon>Bacilli</taxon>
        <taxon>Bacillales</taxon>
        <taxon>Paenibacillaceae</taxon>
        <taxon>Cohnella</taxon>
    </lineage>
</organism>
<evidence type="ECO:0000256" key="3">
    <source>
        <dbReference type="ARBA" id="ARBA00023082"/>
    </source>
</evidence>
<gene>
    <name evidence="8" type="ORF">DFP98_15230</name>
</gene>
<sequence length="198" mass="23466">MQPTLHTDELEIWIDAVRQGETEKYELIVRAFQQPIFRYCYRLFANRQDAEDAVQDILVKAFQSLDQYRSTGSFQAWLYRIAYRHCLNVLRRRRIHRQVMRIFRPETVAASPEQELDDRLYHPSLAKALSELTPEERSLLVLRAFEEKSFAEIGAILQTSPNALVKRLQRIKKKVQKSMNIKEDMPWKDSKLPMNTKI</sequence>
<feature type="domain" description="RNA polymerase sigma factor 70 region 4 type 2" evidence="7">
    <location>
        <begin position="125"/>
        <end position="174"/>
    </location>
</feature>
<evidence type="ECO:0000313" key="8">
    <source>
        <dbReference type="EMBL" id="RED53022.1"/>
    </source>
</evidence>
<dbReference type="InterPro" id="IPR007627">
    <property type="entry name" value="RNA_pol_sigma70_r2"/>
</dbReference>
<dbReference type="EMBL" id="QRDZ01000052">
    <property type="protein sequence ID" value="RED53022.1"/>
    <property type="molecule type" value="Genomic_DNA"/>
</dbReference>
<dbReference type="InterPro" id="IPR036388">
    <property type="entry name" value="WH-like_DNA-bd_sf"/>
</dbReference>
<dbReference type="GO" id="GO:0016987">
    <property type="term" value="F:sigma factor activity"/>
    <property type="evidence" value="ECO:0007669"/>
    <property type="project" value="UniProtKB-KW"/>
</dbReference>
<dbReference type="InterPro" id="IPR039425">
    <property type="entry name" value="RNA_pol_sigma-70-like"/>
</dbReference>
<name>A0A3D9HU46_9BACL</name>
<keyword evidence="2" id="KW-0805">Transcription regulation</keyword>
<dbReference type="InterPro" id="IPR014284">
    <property type="entry name" value="RNA_pol_sigma-70_dom"/>
</dbReference>
<evidence type="ECO:0000259" key="6">
    <source>
        <dbReference type="Pfam" id="PF04542"/>
    </source>
</evidence>
<evidence type="ECO:0000256" key="2">
    <source>
        <dbReference type="ARBA" id="ARBA00023015"/>
    </source>
</evidence>
<evidence type="ECO:0000259" key="7">
    <source>
        <dbReference type="Pfam" id="PF08281"/>
    </source>
</evidence>
<protein>
    <submittedName>
        <fullName evidence="8">RNA polymerase sigma-70 factor (ECF subfamily)</fullName>
    </submittedName>
</protein>
<dbReference type="Proteomes" id="UP000256977">
    <property type="component" value="Unassembled WGS sequence"/>
</dbReference>
<evidence type="ECO:0000313" key="9">
    <source>
        <dbReference type="Proteomes" id="UP000256977"/>
    </source>
</evidence>
<dbReference type="Pfam" id="PF04542">
    <property type="entry name" value="Sigma70_r2"/>
    <property type="match status" value="1"/>
</dbReference>
<dbReference type="PANTHER" id="PTHR43133">
    <property type="entry name" value="RNA POLYMERASE ECF-TYPE SIGMA FACTO"/>
    <property type="match status" value="1"/>
</dbReference>
<dbReference type="GO" id="GO:0003677">
    <property type="term" value="F:DNA binding"/>
    <property type="evidence" value="ECO:0007669"/>
    <property type="project" value="UniProtKB-KW"/>
</dbReference>
<comment type="similarity">
    <text evidence="1">Belongs to the sigma-70 factor family. ECF subfamily.</text>
</comment>
<feature type="domain" description="RNA polymerase sigma-70 region 2" evidence="6">
    <location>
        <begin position="28"/>
        <end position="94"/>
    </location>
</feature>
<dbReference type="GO" id="GO:0006352">
    <property type="term" value="P:DNA-templated transcription initiation"/>
    <property type="evidence" value="ECO:0007669"/>
    <property type="project" value="InterPro"/>
</dbReference>
<dbReference type="PANTHER" id="PTHR43133:SF8">
    <property type="entry name" value="RNA POLYMERASE SIGMA FACTOR HI_1459-RELATED"/>
    <property type="match status" value="1"/>
</dbReference>
<keyword evidence="3" id="KW-0731">Sigma factor</keyword>
<dbReference type="NCBIfam" id="TIGR02937">
    <property type="entry name" value="sigma70-ECF"/>
    <property type="match status" value="1"/>
</dbReference>
<evidence type="ECO:0000256" key="5">
    <source>
        <dbReference type="ARBA" id="ARBA00023163"/>
    </source>
</evidence>
<dbReference type="OrthoDB" id="2732687at2"/>